<evidence type="ECO:0000313" key="5">
    <source>
        <dbReference type="EMBL" id="QGY72621.1"/>
    </source>
</evidence>
<dbReference type="SUPFAM" id="SSF56672">
    <property type="entry name" value="DNA/RNA polymerases"/>
    <property type="match status" value="1"/>
</dbReference>
<evidence type="ECO:0000256" key="3">
    <source>
        <dbReference type="ARBA" id="ARBA00022695"/>
    </source>
</evidence>
<dbReference type="InterPro" id="IPR043502">
    <property type="entry name" value="DNA/RNA_pol_sf"/>
</dbReference>
<dbReference type="Proteomes" id="UP000830893">
    <property type="component" value="Segment"/>
</dbReference>
<name>A0ABX6FJ44_9VIRU</name>
<keyword evidence="6" id="KW-1185">Reference proteome</keyword>
<organism evidence="5 6">
    <name type="scientific">Plasmopara viticola lesion associated ourmia-like virus 91</name>
    <dbReference type="NCBI Taxonomy" id="2686566"/>
    <lineage>
        <taxon>Viruses</taxon>
        <taxon>Riboviria</taxon>
        <taxon>Orthornavirae</taxon>
        <taxon>Lenarviricota</taxon>
        <taxon>Miaviricetes</taxon>
        <taxon>Ourlivirales</taxon>
        <taxon>Botourmiaviridae</taxon>
        <taxon>Penoulivirus</taxon>
        <taxon>Penoulivirus iotaplasmoparae</taxon>
    </lineage>
</organism>
<evidence type="ECO:0000256" key="2">
    <source>
        <dbReference type="ARBA" id="ARBA00022679"/>
    </source>
</evidence>
<sequence>MVGSSAYSCLHCSGAVKISSNPYQPLYGLDREPRETKEKDRCARSSQLRRKAQKIVKLLAVDQSLKAVTPLPPTFVCGELRTKVRSMYAPELTLVQELSIKTSAKAESQPCSFCEGLQEGKMEQWKVRRLQPVDVSQRSLEEFGVAFAKNIPTGWNLRRSPYVPNGHASKSNQRCQGGNWNEEAFDTGCSVQLVHSAGKPRIVTLYSSYNVAVLTPLHHSLFASIKKKNWLLVGAPTDERLRYLAAGCKGDLWHSFDYESATDNIKTAYVQRAVEILIAKGEGLTDDEVRCLRVLSNLELDRGVATTGQPMGSPMSFPLLCLVNKTVVDLALTDLLQAGEIQFKEWTGHRCLINGDDLLTRSTSSGRLESAIARRGSEIGLIVNKEKTLTDPEYGEINSTVFKNCVRQKKTNVAALWMGSEVGDCLGFAHESTRTGTGFSMVAQNNATRLARQKIKTSVELPYSRKMLVLSCGKLKTALKSVPTSSVPEVTNLFPVVAEPDGYDLTREEEDCAIGLEVQRVRERGAWKALPSEKRKNTAARKAVRSELCSRLKPFSLLRKKEPDGKERVLLCLARAWEKKVKNEIFLAEPVEYPCLIVSDFSRIAAFEDEIKAFKDKRKGVRPIPSEPPRGCPFSRGDGYVSLTDA</sequence>
<dbReference type="EMBL" id="MN532678">
    <property type="protein sequence ID" value="QGY72621.1"/>
    <property type="molecule type" value="Genomic_RNA"/>
</dbReference>
<evidence type="ECO:0000256" key="4">
    <source>
        <dbReference type="SAM" id="MobiDB-lite"/>
    </source>
</evidence>
<proteinExistence type="predicted"/>
<dbReference type="RefSeq" id="YP_010800284.1">
    <property type="nucleotide sequence ID" value="NC_076819.1"/>
</dbReference>
<evidence type="ECO:0000256" key="1">
    <source>
        <dbReference type="ARBA" id="ARBA00022484"/>
    </source>
</evidence>
<keyword evidence="2" id="KW-0808">Transferase</keyword>
<keyword evidence="1" id="KW-0696">RNA-directed RNA polymerase</keyword>
<keyword evidence="3" id="KW-0548">Nucleotidyltransferase</keyword>
<feature type="region of interest" description="Disordered" evidence="4">
    <location>
        <begin position="620"/>
        <end position="646"/>
    </location>
</feature>
<reference evidence="5 6" key="1">
    <citation type="journal article" date="2020" name="Virus Evol.">
        <title>Analysis of the virome associated to grapevine downy mildew lesions reveals new mycovirus lineages.</title>
        <authorList>
            <person name="Chiapello M."/>
            <person name="Rodriguez-Romero J."/>
            <person name="Ayllon M.A."/>
            <person name="Turina M."/>
        </authorList>
    </citation>
    <scope>NUCLEOTIDE SEQUENCE [LARGE SCALE GENOMIC DNA]</scope>
    <source>
        <strain evidence="5">DMS2_12910</strain>
    </source>
</reference>
<protein>
    <submittedName>
        <fullName evidence="5">RNA dependent RNA polymerase</fullName>
    </submittedName>
</protein>
<dbReference type="GeneID" id="80538841"/>
<evidence type="ECO:0000313" key="6">
    <source>
        <dbReference type="Proteomes" id="UP000830893"/>
    </source>
</evidence>
<dbReference type="CDD" id="cd23183">
    <property type="entry name" value="ps-ssRNAv_Botourmiaviridae_RdRp"/>
    <property type="match status" value="1"/>
</dbReference>
<accession>A0ABX6FJ44</accession>